<keyword evidence="3" id="KW-1185">Reference proteome</keyword>
<protein>
    <submittedName>
        <fullName evidence="2">Uncharacterized protein</fullName>
    </submittedName>
</protein>
<feature type="compositionally biased region" description="Polar residues" evidence="1">
    <location>
        <begin position="124"/>
        <end position="141"/>
    </location>
</feature>
<dbReference type="EnsemblMetazoa" id="Aqu2.1.32553_001">
    <property type="protein sequence ID" value="Aqu2.1.32553_001"/>
    <property type="gene ID" value="Aqu2.1.32553"/>
</dbReference>
<reference evidence="2" key="2">
    <citation type="submission" date="2017-05" db="UniProtKB">
        <authorList>
            <consortium name="EnsemblMetazoa"/>
        </authorList>
    </citation>
    <scope>IDENTIFICATION</scope>
</reference>
<reference evidence="3" key="1">
    <citation type="journal article" date="2010" name="Nature">
        <title>The Amphimedon queenslandica genome and the evolution of animal complexity.</title>
        <authorList>
            <person name="Srivastava M."/>
            <person name="Simakov O."/>
            <person name="Chapman J."/>
            <person name="Fahey B."/>
            <person name="Gauthier M.E."/>
            <person name="Mitros T."/>
            <person name="Richards G.S."/>
            <person name="Conaco C."/>
            <person name="Dacre M."/>
            <person name="Hellsten U."/>
            <person name="Larroux C."/>
            <person name="Putnam N.H."/>
            <person name="Stanke M."/>
            <person name="Adamska M."/>
            <person name="Darling A."/>
            <person name="Degnan S.M."/>
            <person name="Oakley T.H."/>
            <person name="Plachetzki D.C."/>
            <person name="Zhai Y."/>
            <person name="Adamski M."/>
            <person name="Calcino A."/>
            <person name="Cummins S.F."/>
            <person name="Goodstein D.M."/>
            <person name="Harris C."/>
            <person name="Jackson D.J."/>
            <person name="Leys S.P."/>
            <person name="Shu S."/>
            <person name="Woodcroft B.J."/>
            <person name="Vervoort M."/>
            <person name="Kosik K.S."/>
            <person name="Manning G."/>
            <person name="Degnan B.M."/>
            <person name="Rokhsar D.S."/>
        </authorList>
    </citation>
    <scope>NUCLEOTIDE SEQUENCE [LARGE SCALE GENOMIC DNA]</scope>
</reference>
<dbReference type="EnsemblMetazoa" id="XM_019996132.1">
    <property type="protein sequence ID" value="XP_019851691.1"/>
    <property type="gene ID" value="LOC109581753"/>
</dbReference>
<evidence type="ECO:0000313" key="3">
    <source>
        <dbReference type="Proteomes" id="UP000007879"/>
    </source>
</evidence>
<sequence>MNLLLNIRSSATVTRDGILHNNDYDGKEDQGGFKVNSEYVTVTVRKDIEALSTNQRKRSSSFDIDFANIKPCSLDELPPPAKLRKRIPSKPKLEKPVKRLSKSSAVSEHIVSLKRKQLYISNSKPEVSNEACPSSSYPLTNSSHHHQVVPSSPSSSLTEQIEDPALQSFDDIFCPNHSKPFELKSIIMKPGIDFKPRKSLSFDFDQDKVKIPSIYDKPEGGVPVTQSNETLYEEGNGPAGSGSLFLTRQPRVISDEIPIPSQSPFNPVTFGIKNFYPREE</sequence>
<feature type="region of interest" description="Disordered" evidence="1">
    <location>
        <begin position="77"/>
        <end position="99"/>
    </location>
</feature>
<dbReference type="InParanoid" id="A0A1X7UXQ0"/>
<feature type="region of interest" description="Disordered" evidence="1">
    <location>
        <begin position="124"/>
        <end position="157"/>
    </location>
</feature>
<accession>A0A1X7UXQ0</accession>
<name>A0A1X7UXQ0_AMPQE</name>
<evidence type="ECO:0000256" key="1">
    <source>
        <dbReference type="SAM" id="MobiDB-lite"/>
    </source>
</evidence>
<dbReference type="KEGG" id="aqu:109581753"/>
<dbReference type="AlphaFoldDB" id="A0A1X7UXQ0"/>
<proteinExistence type="predicted"/>
<organism evidence="2">
    <name type="scientific">Amphimedon queenslandica</name>
    <name type="common">Sponge</name>
    <dbReference type="NCBI Taxonomy" id="400682"/>
    <lineage>
        <taxon>Eukaryota</taxon>
        <taxon>Metazoa</taxon>
        <taxon>Porifera</taxon>
        <taxon>Demospongiae</taxon>
        <taxon>Heteroscleromorpha</taxon>
        <taxon>Haplosclerida</taxon>
        <taxon>Niphatidae</taxon>
        <taxon>Amphimedon</taxon>
    </lineage>
</organism>
<evidence type="ECO:0000313" key="2">
    <source>
        <dbReference type="EnsemblMetazoa" id="Aqu2.1.32553_001"/>
    </source>
</evidence>
<gene>
    <name evidence="2" type="primary">109581753</name>
</gene>
<dbReference type="Proteomes" id="UP000007879">
    <property type="component" value="Unassembled WGS sequence"/>
</dbReference>